<keyword evidence="2" id="KW-1185">Reference proteome</keyword>
<proteinExistence type="predicted"/>
<dbReference type="Proteomes" id="UP001305414">
    <property type="component" value="Unassembled WGS sequence"/>
</dbReference>
<protein>
    <submittedName>
        <fullName evidence="1">Uncharacterized protein</fullName>
    </submittedName>
</protein>
<gene>
    <name evidence="1" type="ORF">RRF57_009175</name>
</gene>
<reference evidence="1 2" key="1">
    <citation type="submission" date="2023-10" db="EMBL/GenBank/DDBJ databases">
        <title>Draft genome sequence of Xylaria bambusicola isolate GMP-LS, the root and basal stem rot pathogen of sugarcane in Indonesia.</title>
        <authorList>
            <person name="Selvaraj P."/>
            <person name="Muralishankar V."/>
            <person name="Muruganantham S."/>
            <person name="Sp S."/>
            <person name="Haryani S."/>
            <person name="Lau K.J.X."/>
            <person name="Naqvi N.I."/>
        </authorList>
    </citation>
    <scope>NUCLEOTIDE SEQUENCE [LARGE SCALE GENOMIC DNA]</scope>
    <source>
        <strain evidence="1">GMP-LS</strain>
    </source>
</reference>
<evidence type="ECO:0000313" key="2">
    <source>
        <dbReference type="Proteomes" id="UP001305414"/>
    </source>
</evidence>
<accession>A0AAN7UWG1</accession>
<dbReference type="EMBL" id="JAWHQM010000032">
    <property type="protein sequence ID" value="KAK5633461.1"/>
    <property type="molecule type" value="Genomic_DNA"/>
</dbReference>
<name>A0AAN7UWG1_9PEZI</name>
<comment type="caution">
    <text evidence="1">The sequence shown here is derived from an EMBL/GenBank/DDBJ whole genome shotgun (WGS) entry which is preliminary data.</text>
</comment>
<evidence type="ECO:0000313" key="1">
    <source>
        <dbReference type="EMBL" id="KAK5633461.1"/>
    </source>
</evidence>
<sequence>MSMSSSTRGTSLSLSQLTPEHDLGLSLLSMLLKAAHQANTPTLGMPQLLTLPLMEASTRVQSPDFPEATDNQ</sequence>
<dbReference type="AlphaFoldDB" id="A0AAN7UWG1"/>
<organism evidence="1 2">
    <name type="scientific">Xylaria bambusicola</name>
    <dbReference type="NCBI Taxonomy" id="326684"/>
    <lineage>
        <taxon>Eukaryota</taxon>
        <taxon>Fungi</taxon>
        <taxon>Dikarya</taxon>
        <taxon>Ascomycota</taxon>
        <taxon>Pezizomycotina</taxon>
        <taxon>Sordariomycetes</taxon>
        <taxon>Xylariomycetidae</taxon>
        <taxon>Xylariales</taxon>
        <taxon>Xylariaceae</taxon>
        <taxon>Xylaria</taxon>
    </lineage>
</organism>